<dbReference type="AlphaFoldDB" id="A0A2T5ISU3"/>
<name>A0A2T5ISU3_9PROT</name>
<dbReference type="InterPro" id="IPR038726">
    <property type="entry name" value="PDDEXK_AddAB-type"/>
</dbReference>
<comment type="caution">
    <text evidence="2">The sequence shown here is derived from an EMBL/GenBank/DDBJ whole genome shotgun (WGS) entry which is preliminary data.</text>
</comment>
<sequence length="280" mass="30377">MNFIRENNMETQPSLKIRASSWAGLFDCAYRWEGIHILKMKNTVGLRAALGTAIHAGSAIYDQARITGDTVTANDAAGVLVDKLRDPENEFDPTKDDLTMQEAEIAGISLLTKYCNEVSPKYNFIAVEMETKPLDIDCGNGTVIRLTGTMDRARIRKSTMGVGIADLKSGASSVQKGVAVTKGHGAQIGTYELLYEHTTGEAITADAEIIGLKTKGKAEIASGTISNAKRIMIGDQDNPGLIEFAADMFRSGRFYPNPKSMLCGEKYCPRFKSCTFKGGD</sequence>
<gene>
    <name evidence="2" type="ORF">C8R28_1008116</name>
</gene>
<accession>A0A2T5ISU3</accession>
<reference evidence="2 3" key="1">
    <citation type="submission" date="2018-04" db="EMBL/GenBank/DDBJ databases">
        <title>Active sludge and wastewater microbial communities from Klosterneuburg, Austria.</title>
        <authorList>
            <person name="Wagner M."/>
        </authorList>
    </citation>
    <scope>NUCLEOTIDE SEQUENCE [LARGE SCALE GENOMIC DNA]</scope>
    <source>
        <strain evidence="2 3">Nm4</strain>
    </source>
</reference>
<dbReference type="Proteomes" id="UP000244110">
    <property type="component" value="Unassembled WGS sequence"/>
</dbReference>
<proteinExistence type="predicted"/>
<dbReference type="Pfam" id="PF12705">
    <property type="entry name" value="PDDEXK_1"/>
    <property type="match status" value="1"/>
</dbReference>
<dbReference type="EMBL" id="QAOL01000008">
    <property type="protein sequence ID" value="PTQ86921.1"/>
    <property type="molecule type" value="Genomic_DNA"/>
</dbReference>
<protein>
    <submittedName>
        <fullName evidence="2">PD-(D/E)XK nuclease superfamily protein</fullName>
    </submittedName>
</protein>
<evidence type="ECO:0000259" key="1">
    <source>
        <dbReference type="Pfam" id="PF12705"/>
    </source>
</evidence>
<evidence type="ECO:0000313" key="2">
    <source>
        <dbReference type="EMBL" id="PTQ86921.1"/>
    </source>
</evidence>
<feature type="domain" description="PD-(D/E)XK endonuclease-like" evidence="1">
    <location>
        <begin position="25"/>
        <end position="274"/>
    </location>
</feature>
<organism evidence="2 3">
    <name type="scientific">Nitrosomonas ureae</name>
    <dbReference type="NCBI Taxonomy" id="44577"/>
    <lineage>
        <taxon>Bacteria</taxon>
        <taxon>Pseudomonadati</taxon>
        <taxon>Pseudomonadota</taxon>
        <taxon>Betaproteobacteria</taxon>
        <taxon>Nitrosomonadales</taxon>
        <taxon>Nitrosomonadaceae</taxon>
        <taxon>Nitrosomonas</taxon>
    </lineage>
</organism>
<evidence type="ECO:0000313" key="3">
    <source>
        <dbReference type="Proteomes" id="UP000244110"/>
    </source>
</evidence>